<feature type="compositionally biased region" description="Basic and acidic residues" evidence="1">
    <location>
        <begin position="384"/>
        <end position="419"/>
    </location>
</feature>
<accession>A0A1J1IW39</accession>
<feature type="compositionally biased region" description="Low complexity" evidence="1">
    <location>
        <begin position="257"/>
        <end position="269"/>
    </location>
</feature>
<organism evidence="3 4">
    <name type="scientific">Clunio marinus</name>
    <dbReference type="NCBI Taxonomy" id="568069"/>
    <lineage>
        <taxon>Eukaryota</taxon>
        <taxon>Metazoa</taxon>
        <taxon>Ecdysozoa</taxon>
        <taxon>Arthropoda</taxon>
        <taxon>Hexapoda</taxon>
        <taxon>Insecta</taxon>
        <taxon>Pterygota</taxon>
        <taxon>Neoptera</taxon>
        <taxon>Endopterygota</taxon>
        <taxon>Diptera</taxon>
        <taxon>Nematocera</taxon>
        <taxon>Chironomoidea</taxon>
        <taxon>Chironomidae</taxon>
        <taxon>Clunio</taxon>
    </lineage>
</organism>
<feature type="compositionally biased region" description="Polar residues" evidence="1">
    <location>
        <begin position="293"/>
        <end position="313"/>
    </location>
</feature>
<feature type="region of interest" description="Disordered" evidence="1">
    <location>
        <begin position="326"/>
        <end position="354"/>
    </location>
</feature>
<feature type="signal peptide" evidence="2">
    <location>
        <begin position="1"/>
        <end position="21"/>
    </location>
</feature>
<feature type="compositionally biased region" description="Polar residues" evidence="1">
    <location>
        <begin position="184"/>
        <end position="195"/>
    </location>
</feature>
<keyword evidence="2" id="KW-0732">Signal</keyword>
<keyword evidence="4" id="KW-1185">Reference proteome</keyword>
<feature type="compositionally biased region" description="Basic and acidic residues" evidence="1">
    <location>
        <begin position="47"/>
        <end position="72"/>
    </location>
</feature>
<feature type="compositionally biased region" description="Polar residues" evidence="1">
    <location>
        <begin position="270"/>
        <end position="281"/>
    </location>
</feature>
<evidence type="ECO:0000313" key="3">
    <source>
        <dbReference type="EMBL" id="CRL03914.1"/>
    </source>
</evidence>
<sequence length="447" mass="50029">MYQNFGLYALIAVILLINVNSIEVSEKPLEIGLEIQNATVSEISQNIDKESSTQEGKTKNMTKDNFSDEKSESTTSSTVTTRLDPVTNLITKVNYSSEASSKSLKDLSKSQDAKISSTNVGITINDKVKQAIINSKTQAFKNLNDLNGNLRTKAKQDQDAKSAHVHNDITNEKPSEKEFLPSPEVSSLYTPQNVPQDHFSPMNHYYRPVKHDAQFPIELPVPKHTNTMLDTRWLGADHLPAEVHKPTAERYSSPQQRSPIRSFPFSFPSNQLNPPSHQPSPAHNKVVFPVEGRTTSGESHYQSHAHSTDANQPSWLPKSIWKWMSGDEKASSRPPTPHSYETKTLDSDLDNWKPPSELHTNTHFHHYWNSHDHSPPSTLPESWPTDHDITFKPEGKQESDGKSDEKDEEEGGKSNEKKPYYNKLTVIPPWISILGMAAAAIPIGALS</sequence>
<feature type="compositionally biased region" description="Basic and acidic residues" evidence="1">
    <location>
        <begin position="154"/>
        <end position="179"/>
    </location>
</feature>
<feature type="region of interest" description="Disordered" evidence="1">
    <location>
        <begin position="46"/>
        <end position="80"/>
    </location>
</feature>
<feature type="region of interest" description="Disordered" evidence="1">
    <location>
        <begin position="154"/>
        <end position="203"/>
    </location>
</feature>
<feature type="region of interest" description="Disordered" evidence="1">
    <location>
        <begin position="371"/>
        <end position="419"/>
    </location>
</feature>
<feature type="chain" id="PRO_5012588459" evidence="2">
    <location>
        <begin position="22"/>
        <end position="447"/>
    </location>
</feature>
<reference evidence="3 4" key="1">
    <citation type="submission" date="2015-04" db="EMBL/GenBank/DDBJ databases">
        <authorList>
            <person name="Syromyatnikov M.Y."/>
            <person name="Popov V.N."/>
        </authorList>
    </citation>
    <scope>NUCLEOTIDE SEQUENCE [LARGE SCALE GENOMIC DNA]</scope>
</reference>
<evidence type="ECO:0000313" key="4">
    <source>
        <dbReference type="Proteomes" id="UP000183832"/>
    </source>
</evidence>
<protein>
    <submittedName>
        <fullName evidence="3">CLUMA_CG017035, isoform A</fullName>
    </submittedName>
</protein>
<dbReference type="Proteomes" id="UP000183832">
    <property type="component" value="Unassembled WGS sequence"/>
</dbReference>
<proteinExistence type="predicted"/>
<evidence type="ECO:0000256" key="1">
    <source>
        <dbReference type="SAM" id="MobiDB-lite"/>
    </source>
</evidence>
<gene>
    <name evidence="3" type="ORF">CLUMA_CG017035</name>
</gene>
<name>A0A1J1IW39_9DIPT</name>
<dbReference type="AlphaFoldDB" id="A0A1J1IW39"/>
<dbReference type="EMBL" id="CVRI01000060">
    <property type="protein sequence ID" value="CRL03914.1"/>
    <property type="molecule type" value="Genomic_DNA"/>
</dbReference>
<evidence type="ECO:0000256" key="2">
    <source>
        <dbReference type="SAM" id="SignalP"/>
    </source>
</evidence>
<feature type="region of interest" description="Disordered" evidence="1">
    <location>
        <begin position="246"/>
        <end position="313"/>
    </location>
</feature>